<evidence type="ECO:0000256" key="1">
    <source>
        <dbReference type="SAM" id="MobiDB-lite"/>
    </source>
</evidence>
<dbReference type="Proteomes" id="UP001303473">
    <property type="component" value="Unassembled WGS sequence"/>
</dbReference>
<sequence length="272" mass="30123">MQSSYNTETPQDLPTTAKKQKLEDIKVILDMRDEVLSNPASKWDIRHLIAYRLLVGPESPFLPTFLDVHHNSCPVCGNRDTPPQTLDIGRVRSLTGETPQNLCQQTESELLRLPEGFFWAALAGAARHESAKPVAEKVYPQRARTSVQWEGYVPSATAIPGSSSPTLPSSSDFGNDTDDFDDNENETRRGKPEEVTVHLVTCFLQVALGLCLLQHPTGTTVQAEVRPRLGRLRSTVGIAGSYLITAEDDGGVCRMRHTRQGWVMDQPYLAII</sequence>
<proteinExistence type="predicted"/>
<name>A0AAN6RY55_9PEZI</name>
<accession>A0AAN6RY55</accession>
<feature type="region of interest" description="Disordered" evidence="1">
    <location>
        <begin position="157"/>
        <end position="192"/>
    </location>
</feature>
<dbReference type="EMBL" id="MU854249">
    <property type="protein sequence ID" value="KAK3933439.1"/>
    <property type="molecule type" value="Genomic_DNA"/>
</dbReference>
<feature type="non-terminal residue" evidence="2">
    <location>
        <position position="272"/>
    </location>
</feature>
<keyword evidence="3" id="KW-1185">Reference proteome</keyword>
<reference evidence="3" key="1">
    <citation type="journal article" date="2023" name="Mol. Phylogenet. Evol.">
        <title>Genome-scale phylogeny and comparative genomics of the fungal order Sordariales.</title>
        <authorList>
            <person name="Hensen N."/>
            <person name="Bonometti L."/>
            <person name="Westerberg I."/>
            <person name="Brannstrom I.O."/>
            <person name="Guillou S."/>
            <person name="Cros-Aarteil S."/>
            <person name="Calhoun S."/>
            <person name="Haridas S."/>
            <person name="Kuo A."/>
            <person name="Mondo S."/>
            <person name="Pangilinan J."/>
            <person name="Riley R."/>
            <person name="LaButti K."/>
            <person name="Andreopoulos B."/>
            <person name="Lipzen A."/>
            <person name="Chen C."/>
            <person name="Yan M."/>
            <person name="Daum C."/>
            <person name="Ng V."/>
            <person name="Clum A."/>
            <person name="Steindorff A."/>
            <person name="Ohm R.A."/>
            <person name="Martin F."/>
            <person name="Silar P."/>
            <person name="Natvig D.O."/>
            <person name="Lalanne C."/>
            <person name="Gautier V."/>
            <person name="Ament-Velasquez S.L."/>
            <person name="Kruys A."/>
            <person name="Hutchinson M.I."/>
            <person name="Powell A.J."/>
            <person name="Barry K."/>
            <person name="Miller A.N."/>
            <person name="Grigoriev I.V."/>
            <person name="Debuchy R."/>
            <person name="Gladieux P."/>
            <person name="Hiltunen Thoren M."/>
            <person name="Johannesson H."/>
        </authorList>
    </citation>
    <scope>NUCLEOTIDE SEQUENCE [LARGE SCALE GENOMIC DNA]</scope>
    <source>
        <strain evidence="3">CBS 340.73</strain>
    </source>
</reference>
<evidence type="ECO:0000313" key="3">
    <source>
        <dbReference type="Proteomes" id="UP001303473"/>
    </source>
</evidence>
<organism evidence="2 3">
    <name type="scientific">Diplogelasinospora grovesii</name>
    <dbReference type="NCBI Taxonomy" id="303347"/>
    <lineage>
        <taxon>Eukaryota</taxon>
        <taxon>Fungi</taxon>
        <taxon>Dikarya</taxon>
        <taxon>Ascomycota</taxon>
        <taxon>Pezizomycotina</taxon>
        <taxon>Sordariomycetes</taxon>
        <taxon>Sordariomycetidae</taxon>
        <taxon>Sordariales</taxon>
        <taxon>Diplogelasinosporaceae</taxon>
        <taxon>Diplogelasinospora</taxon>
    </lineage>
</organism>
<gene>
    <name evidence="2" type="ORF">QBC46DRAFT_130651</name>
</gene>
<feature type="compositionally biased region" description="Acidic residues" evidence="1">
    <location>
        <begin position="175"/>
        <end position="184"/>
    </location>
</feature>
<comment type="caution">
    <text evidence="2">The sequence shown here is derived from an EMBL/GenBank/DDBJ whole genome shotgun (WGS) entry which is preliminary data.</text>
</comment>
<feature type="compositionally biased region" description="Low complexity" evidence="1">
    <location>
        <begin position="160"/>
        <end position="174"/>
    </location>
</feature>
<evidence type="ECO:0000313" key="2">
    <source>
        <dbReference type="EMBL" id="KAK3933439.1"/>
    </source>
</evidence>
<dbReference type="AlphaFoldDB" id="A0AAN6RY55"/>
<protein>
    <submittedName>
        <fullName evidence="2">Uncharacterized protein</fullName>
    </submittedName>
</protein>